<dbReference type="EMBL" id="VCAZ01000020">
    <property type="protein sequence ID" value="TSK77094.1"/>
    <property type="molecule type" value="Genomic_DNA"/>
</dbReference>
<dbReference type="OrthoDB" id="8956799at2759"/>
<proteinExistence type="predicted"/>
<accession>A0A556TUW0</accession>
<organism evidence="1 2">
    <name type="scientific">Bagarius yarrelli</name>
    <name type="common">Goonch</name>
    <name type="synonym">Bagrus yarrelli</name>
    <dbReference type="NCBI Taxonomy" id="175774"/>
    <lineage>
        <taxon>Eukaryota</taxon>
        <taxon>Metazoa</taxon>
        <taxon>Chordata</taxon>
        <taxon>Craniata</taxon>
        <taxon>Vertebrata</taxon>
        <taxon>Euteleostomi</taxon>
        <taxon>Actinopterygii</taxon>
        <taxon>Neopterygii</taxon>
        <taxon>Teleostei</taxon>
        <taxon>Ostariophysi</taxon>
        <taxon>Siluriformes</taxon>
        <taxon>Sisoridae</taxon>
        <taxon>Sisorinae</taxon>
        <taxon>Bagarius</taxon>
    </lineage>
</organism>
<reference evidence="1 2" key="1">
    <citation type="journal article" date="2019" name="Genome Biol. Evol.">
        <title>Whole-Genome Sequencing of the Giant Devil Catfish, Bagarius yarrelli.</title>
        <authorList>
            <person name="Jiang W."/>
            <person name="Lv Y."/>
            <person name="Cheng L."/>
            <person name="Yang K."/>
            <person name="Chao B."/>
            <person name="Wang X."/>
            <person name="Li Y."/>
            <person name="Pan X."/>
            <person name="You X."/>
            <person name="Zhang Y."/>
            <person name="Yang J."/>
            <person name="Li J."/>
            <person name="Zhang X."/>
            <person name="Liu S."/>
            <person name="Sun C."/>
            <person name="Yang J."/>
            <person name="Shi Q."/>
        </authorList>
    </citation>
    <scope>NUCLEOTIDE SEQUENCE [LARGE SCALE GENOMIC DNA]</scope>
    <source>
        <strain evidence="1">JWS20170419001</strain>
        <tissue evidence="1">Muscle</tissue>
    </source>
</reference>
<evidence type="ECO:0000313" key="1">
    <source>
        <dbReference type="EMBL" id="TSK77094.1"/>
    </source>
</evidence>
<protein>
    <submittedName>
        <fullName evidence="1">RUN domain-containing protein 3A</fullName>
    </submittedName>
</protein>
<comment type="caution">
    <text evidence="1">The sequence shown here is derived from an EMBL/GenBank/DDBJ whole genome shotgun (WGS) entry which is preliminary data.</text>
</comment>
<dbReference type="Proteomes" id="UP000319801">
    <property type="component" value="Unassembled WGS sequence"/>
</dbReference>
<name>A0A556TUW0_BAGYA</name>
<keyword evidence="2" id="KW-1185">Reference proteome</keyword>
<gene>
    <name evidence="1" type="ORF">Baya_5505</name>
</gene>
<evidence type="ECO:0000313" key="2">
    <source>
        <dbReference type="Proteomes" id="UP000319801"/>
    </source>
</evidence>
<dbReference type="AlphaFoldDB" id="A0A556TUW0"/>
<sequence>MEAACVHTAMAMGLTSKKASNRNVAVERKNLITVCSVFLLGKNAFRKDVVLVPLLKEAPPREILVLPLVMVEEPKDVVEGCPALCKAGVTHSGEEPILDGEGVAAGDLLPQQPVWEMLMVRRLDIRTFPKEVVVLPLLKLALPREMVVLPRVIVESPMEVVVTPRVMEDLPIVIEVLPRAIEEPPRDRAVLPSVMLVFPMKA</sequence>